<dbReference type="InterPro" id="IPR013766">
    <property type="entry name" value="Thioredoxin_domain"/>
</dbReference>
<evidence type="ECO:0000259" key="2">
    <source>
        <dbReference type="PROSITE" id="PS51352"/>
    </source>
</evidence>
<dbReference type="Pfam" id="PF00578">
    <property type="entry name" value="AhpC-TSA"/>
    <property type="match status" value="1"/>
</dbReference>
<dbReference type="CDD" id="cd02966">
    <property type="entry name" value="TlpA_like_family"/>
    <property type="match status" value="1"/>
</dbReference>
<proteinExistence type="predicted"/>
<dbReference type="InterPro" id="IPR000866">
    <property type="entry name" value="AhpC/TSA"/>
</dbReference>
<feature type="domain" description="Thioredoxin" evidence="2">
    <location>
        <begin position="45"/>
        <end position="185"/>
    </location>
</feature>
<keyword evidence="3" id="KW-0560">Oxidoreductase</keyword>
<dbReference type="Gene3D" id="3.40.30.10">
    <property type="entry name" value="Glutaredoxin"/>
    <property type="match status" value="1"/>
</dbReference>
<dbReference type="RefSeq" id="WP_344913579.1">
    <property type="nucleotide sequence ID" value="NZ_BAAAYO010000012.1"/>
</dbReference>
<dbReference type="InterPro" id="IPR036249">
    <property type="entry name" value="Thioredoxin-like_sf"/>
</dbReference>
<evidence type="ECO:0000313" key="4">
    <source>
        <dbReference type="Proteomes" id="UP001589619"/>
    </source>
</evidence>
<sequence>MKKSWIAIMILLGLVAYGGYDYVSKSSAKTEEAGNTGETSLEKGTEKGQLAPDFVLHDLQGREVRLSDFQGKTVLINFWATWCPPCRIEMPHMQKFYEDYHSKDIVIIGVNLTPSEKTIDSVQAFVDEQRLTFPIVLDMEGSVTQTYRIAAYPTTYLLDSKGVIREKFRGAIHYEIMKDAVAKIR</sequence>
<protein>
    <submittedName>
        <fullName evidence="3">Peroxiredoxin family protein</fullName>
        <ecNumber evidence="3">1.11.1.24</ecNumber>
    </submittedName>
</protein>
<dbReference type="GO" id="GO:0140824">
    <property type="term" value="F:thioredoxin-dependent peroxiredoxin activity"/>
    <property type="evidence" value="ECO:0007669"/>
    <property type="project" value="UniProtKB-EC"/>
</dbReference>
<evidence type="ECO:0000313" key="3">
    <source>
        <dbReference type="EMBL" id="MFB9755972.1"/>
    </source>
</evidence>
<comment type="caution">
    <text evidence="3">The sequence shown here is derived from an EMBL/GenBank/DDBJ whole genome shotgun (WGS) entry which is preliminary data.</text>
</comment>
<dbReference type="PANTHER" id="PTHR42852:SF13">
    <property type="entry name" value="PROTEIN DIPZ"/>
    <property type="match status" value="1"/>
</dbReference>
<reference evidence="3 4" key="1">
    <citation type="submission" date="2024-09" db="EMBL/GenBank/DDBJ databases">
        <authorList>
            <person name="Sun Q."/>
            <person name="Mori K."/>
        </authorList>
    </citation>
    <scope>NUCLEOTIDE SEQUENCE [LARGE SCALE GENOMIC DNA]</scope>
    <source>
        <strain evidence="3 4">JCM 12520</strain>
    </source>
</reference>
<organism evidence="3 4">
    <name type="scientific">Paenibacillus hodogayensis</name>
    <dbReference type="NCBI Taxonomy" id="279208"/>
    <lineage>
        <taxon>Bacteria</taxon>
        <taxon>Bacillati</taxon>
        <taxon>Bacillota</taxon>
        <taxon>Bacilli</taxon>
        <taxon>Bacillales</taxon>
        <taxon>Paenibacillaceae</taxon>
        <taxon>Paenibacillus</taxon>
    </lineage>
</organism>
<dbReference type="InterPro" id="IPR050553">
    <property type="entry name" value="Thioredoxin_ResA/DsbE_sf"/>
</dbReference>
<keyword evidence="1" id="KW-1015">Disulfide bond</keyword>
<dbReference type="Proteomes" id="UP001589619">
    <property type="component" value="Unassembled WGS sequence"/>
</dbReference>
<dbReference type="PROSITE" id="PS51352">
    <property type="entry name" value="THIOREDOXIN_2"/>
    <property type="match status" value="1"/>
</dbReference>
<keyword evidence="4" id="KW-1185">Reference proteome</keyword>
<keyword evidence="3" id="KW-0575">Peroxidase</keyword>
<dbReference type="SUPFAM" id="SSF52833">
    <property type="entry name" value="Thioredoxin-like"/>
    <property type="match status" value="1"/>
</dbReference>
<accession>A0ABV5W5X7</accession>
<dbReference type="PROSITE" id="PS00194">
    <property type="entry name" value="THIOREDOXIN_1"/>
    <property type="match status" value="1"/>
</dbReference>
<evidence type="ECO:0000256" key="1">
    <source>
        <dbReference type="ARBA" id="ARBA00023157"/>
    </source>
</evidence>
<dbReference type="EC" id="1.11.1.24" evidence="3"/>
<gene>
    <name evidence="3" type="ORF">ACFFNY_30720</name>
</gene>
<dbReference type="PANTHER" id="PTHR42852">
    <property type="entry name" value="THIOL:DISULFIDE INTERCHANGE PROTEIN DSBE"/>
    <property type="match status" value="1"/>
</dbReference>
<name>A0ABV5W5X7_9BACL</name>
<dbReference type="InterPro" id="IPR017937">
    <property type="entry name" value="Thioredoxin_CS"/>
</dbReference>
<dbReference type="EMBL" id="JBHMAG010000020">
    <property type="protein sequence ID" value="MFB9755972.1"/>
    <property type="molecule type" value="Genomic_DNA"/>
</dbReference>